<evidence type="ECO:0000313" key="4">
    <source>
        <dbReference type="Proteomes" id="UP000293268"/>
    </source>
</evidence>
<reference evidence="3 4" key="1">
    <citation type="submission" date="2019-01" db="EMBL/GenBank/DDBJ databases">
        <title>Unveiling genomic diversity among members of the Bifidobacterium pseudolongum species, a widely distributed gut commensal of the animal kingdom.</title>
        <authorList>
            <person name="Lugli G.A."/>
            <person name="Duranti S."/>
            <person name="Albert K."/>
            <person name="Mancabelli L."/>
            <person name="Napoli S."/>
            <person name="Viappiani A."/>
            <person name="Anzalone R."/>
            <person name="Longhi G."/>
            <person name="Milani C."/>
            <person name="Turroni F."/>
            <person name="Alessandri G."/>
            <person name="Sela D.A."/>
            <person name="Van Sinderen D."/>
            <person name="Ventura M."/>
        </authorList>
    </citation>
    <scope>NUCLEOTIDE SEQUENCE [LARGE SCALE GENOMIC DNA]</scope>
    <source>
        <strain evidence="3 4">2072B</strain>
    </source>
</reference>
<dbReference type="Pfam" id="PF20155">
    <property type="entry name" value="TMP_3"/>
    <property type="match status" value="1"/>
</dbReference>
<keyword evidence="1" id="KW-0472">Membrane</keyword>
<dbReference type="NCBIfam" id="TIGR02675">
    <property type="entry name" value="tape_meas_nterm"/>
    <property type="match status" value="1"/>
</dbReference>
<dbReference type="Proteomes" id="UP000293268">
    <property type="component" value="Unassembled WGS sequence"/>
</dbReference>
<organism evidence="3 4">
    <name type="scientific">Bifidobacterium pseudolongum subsp. globosum</name>
    <dbReference type="NCBI Taxonomy" id="1690"/>
    <lineage>
        <taxon>Bacteria</taxon>
        <taxon>Bacillati</taxon>
        <taxon>Actinomycetota</taxon>
        <taxon>Actinomycetes</taxon>
        <taxon>Bifidobacteriales</taxon>
        <taxon>Bifidobacteriaceae</taxon>
        <taxon>Bifidobacterium</taxon>
    </lineage>
</organism>
<dbReference type="AlphaFoldDB" id="A0A4Q5B847"/>
<evidence type="ECO:0000256" key="1">
    <source>
        <dbReference type="SAM" id="Phobius"/>
    </source>
</evidence>
<evidence type="ECO:0000259" key="2">
    <source>
        <dbReference type="Pfam" id="PF20155"/>
    </source>
</evidence>
<protein>
    <submittedName>
        <fullName evidence="3">Tail protein</fullName>
    </submittedName>
</protein>
<keyword evidence="1" id="KW-0812">Transmembrane</keyword>
<dbReference type="EMBL" id="SBKU01000012">
    <property type="protein sequence ID" value="RYQ66080.1"/>
    <property type="molecule type" value="Genomic_DNA"/>
</dbReference>
<keyword evidence="1" id="KW-1133">Transmembrane helix</keyword>
<sequence>MGSPAILAVKITGNAGEAVKAFERVTRKAAAFGSFVGNVAAKGVEKLWGKLTSFSSDVVNMSDSVDKFKNTLRFAGLDTSAVDKAARAARSYADETVYGLDDIQNTMAQLAANGVRNYTEVTQAAGNLNAVAGGNADTFKSVTMALTQTIGAGKLTTENWNQIADAIPGASGKLQEAMKKNNAFTGDFRDAMAKGQITAEEFSKALTDLGMTDVAKQAATSTQTIEGALGNLEAAVTGGLMDVFNLVKPAVTGAMNTATTAVESFAKKGVNGLKAFTTAFTGSGALETGRVMLEDIARAGKALAGAFGALVRAVNPFTGGIKDAGDAGSAAGEMFNTLSEYVGAVSNRIQAAAGWLDRMASALRDTGAANALAGVLDRLKPLLQSVSDAAGAMARSFLPSNNAMSDAAGVGTMLGNAMRAGANLVSGALDVIQQAFGWIETHAELVRAALIALGGGFAAVKGYQALTSGFNTLAGAMKGVEKTATTVFDGIGKMQDMGGVIGSLKSMAGNLNIVKGAQTAWNGVTKAATAVQLAFNAAMDANPIGIIITAIGALVAALTWFFTQTDTGRRMWGAFMDWLKGVWESLLPVLRPIIDAIVNLWNSCVEFVKAVWEALQPILEPIAQALLDVWNMLVDAVGDIWQSVVDFIVGLWNTFSPILEPIITAIQAAWQTCGDAVRVVWETVSSAFQTICNVIGGIIDAVTALIRGDFSGAANAVRGIWNAIGGFFSGLINRIAGFFANLGGRIGNVFNSAGNAVKSVWNNVVAWIQGIPGRIMGIFAGAGSWLWDAGSRIISGLWDGLKSAWGNVTSWVSGLGDWIKAHKGPPAYDAILLKGNGKLIMQGFAKGLKTGFENDVVPTIKGVNTKLSSMSFNDMIAGASAIVYQDNRTSKYDITISGVVTDPEGTARQINKLLDDYTAKRR</sequence>
<dbReference type="Gene3D" id="1.20.120.20">
    <property type="entry name" value="Apolipoprotein"/>
    <property type="match status" value="1"/>
</dbReference>
<gene>
    <name evidence="3" type="ORF">PG2072B_1518</name>
</gene>
<dbReference type="SUPFAM" id="SSF48371">
    <property type="entry name" value="ARM repeat"/>
    <property type="match status" value="1"/>
</dbReference>
<feature type="transmembrane region" description="Helical" evidence="1">
    <location>
        <begin position="544"/>
        <end position="562"/>
    </location>
</feature>
<dbReference type="InterPro" id="IPR013491">
    <property type="entry name" value="Tape_meas_N"/>
</dbReference>
<evidence type="ECO:0000313" key="3">
    <source>
        <dbReference type="EMBL" id="RYQ66080.1"/>
    </source>
</evidence>
<comment type="caution">
    <text evidence="3">The sequence shown here is derived from an EMBL/GenBank/DDBJ whole genome shotgun (WGS) entry which is preliminary data.</text>
</comment>
<name>A0A4Q5B847_9BIFI</name>
<dbReference type="RefSeq" id="WP_129913603.1">
    <property type="nucleotide sequence ID" value="NZ_SBKU01000012.1"/>
</dbReference>
<feature type="domain" description="Tape measure protein N-terminal" evidence="2">
    <location>
        <begin position="57"/>
        <end position="240"/>
    </location>
</feature>
<dbReference type="InterPro" id="IPR016024">
    <property type="entry name" value="ARM-type_fold"/>
</dbReference>
<proteinExistence type="predicted"/>
<accession>A0A4Q5B847</accession>